<accession>A0A9W6T5P4</accession>
<evidence type="ECO:0000313" key="3">
    <source>
        <dbReference type="Proteomes" id="UP001165120"/>
    </source>
</evidence>
<organism evidence="2 3">
    <name type="scientific">Candida boidinii</name>
    <name type="common">Yeast</name>
    <dbReference type="NCBI Taxonomy" id="5477"/>
    <lineage>
        <taxon>Eukaryota</taxon>
        <taxon>Fungi</taxon>
        <taxon>Dikarya</taxon>
        <taxon>Ascomycota</taxon>
        <taxon>Saccharomycotina</taxon>
        <taxon>Pichiomycetes</taxon>
        <taxon>Pichiales</taxon>
        <taxon>Pichiaceae</taxon>
        <taxon>Ogataea</taxon>
        <taxon>Ogataea/Candida clade</taxon>
    </lineage>
</organism>
<reference evidence="2" key="1">
    <citation type="submission" date="2023-04" db="EMBL/GenBank/DDBJ databases">
        <title>Candida boidinii NBRC 10035.</title>
        <authorList>
            <person name="Ichikawa N."/>
            <person name="Sato H."/>
            <person name="Tonouchi N."/>
        </authorList>
    </citation>
    <scope>NUCLEOTIDE SEQUENCE</scope>
    <source>
        <strain evidence="2">NBRC 10035</strain>
    </source>
</reference>
<keyword evidence="1" id="KW-0812">Transmembrane</keyword>
<name>A0A9W6T5P4_CANBO</name>
<evidence type="ECO:0000256" key="1">
    <source>
        <dbReference type="SAM" id="Phobius"/>
    </source>
</evidence>
<proteinExistence type="predicted"/>
<feature type="transmembrane region" description="Helical" evidence="1">
    <location>
        <begin position="15"/>
        <end position="38"/>
    </location>
</feature>
<keyword evidence="3" id="KW-1185">Reference proteome</keyword>
<evidence type="ECO:0000313" key="2">
    <source>
        <dbReference type="EMBL" id="GME80078.1"/>
    </source>
</evidence>
<protein>
    <submittedName>
        <fullName evidence="2">Unnamed protein product</fullName>
    </submittedName>
</protein>
<comment type="caution">
    <text evidence="2">The sequence shown here is derived from an EMBL/GenBank/DDBJ whole genome shotgun (WGS) entry which is preliminary data.</text>
</comment>
<keyword evidence="1" id="KW-1133">Transmembrane helix</keyword>
<dbReference type="AlphaFoldDB" id="A0A9W6T5P4"/>
<dbReference type="Proteomes" id="UP001165120">
    <property type="component" value="Unassembled WGS sequence"/>
</dbReference>
<sequence>MGGFSLVWLWMTWWVTWWVTLAVAVAVPVAVTGLNVLLVGHTPGHHHATLRPPGVIFPQAPKQPGGFGRGYVSSTSCVVQSLKRLADVGFRWPDGVLLERLSAWLWQNVKTTRLITGQWLEKLKSLPAFSNQQSH</sequence>
<keyword evidence="1" id="KW-0472">Membrane</keyword>
<dbReference type="EMBL" id="BSXN01003847">
    <property type="protein sequence ID" value="GME80078.1"/>
    <property type="molecule type" value="Genomic_DNA"/>
</dbReference>
<gene>
    <name evidence="2" type="ORF">Cboi02_000630000</name>
</gene>